<dbReference type="GO" id="GO:0004252">
    <property type="term" value="F:serine-type endopeptidase activity"/>
    <property type="evidence" value="ECO:0007669"/>
    <property type="project" value="InterPro"/>
</dbReference>
<evidence type="ECO:0000313" key="10">
    <source>
        <dbReference type="Proteomes" id="UP000015105"/>
    </source>
</evidence>
<keyword evidence="3 6" id="KW-0812">Transmembrane</keyword>
<reference evidence="9" key="5">
    <citation type="journal article" date="2021" name="G3 (Bethesda)">
        <title>Aegilops tauschii genome assembly Aet v5.0 features greater sequence contiguity and improved annotation.</title>
        <authorList>
            <person name="Wang L."/>
            <person name="Zhu T."/>
            <person name="Rodriguez J.C."/>
            <person name="Deal K.R."/>
            <person name="Dubcovsky J."/>
            <person name="McGuire P.E."/>
            <person name="Lux T."/>
            <person name="Spannagl M."/>
            <person name="Mayer K.F.X."/>
            <person name="Baldrich P."/>
            <person name="Meyers B.C."/>
            <person name="Huo N."/>
            <person name="Gu Y.Q."/>
            <person name="Zhou H."/>
            <person name="Devos K.M."/>
            <person name="Bennetzen J.L."/>
            <person name="Unver T."/>
            <person name="Budak H."/>
            <person name="Gulick P.J."/>
            <person name="Galiba G."/>
            <person name="Kalapos B."/>
            <person name="Nelson D.R."/>
            <person name="Li P."/>
            <person name="You F.M."/>
            <person name="Luo M.C."/>
            <person name="Dvorak J."/>
        </authorList>
    </citation>
    <scope>NUCLEOTIDE SEQUENCE [LARGE SCALE GENOMIC DNA]</scope>
    <source>
        <strain evidence="9">cv. AL8/78</strain>
    </source>
</reference>
<dbReference type="Gramene" id="AET4Gv20824400.1">
    <property type="protein sequence ID" value="AET4Gv20824400.1"/>
    <property type="gene ID" value="AET4Gv20824400"/>
</dbReference>
<evidence type="ECO:0000256" key="6">
    <source>
        <dbReference type="RuleBase" id="RU362115"/>
    </source>
</evidence>
<keyword evidence="6" id="KW-0378">Hydrolase</keyword>
<dbReference type="PANTHER" id="PTHR22936:SF108">
    <property type="entry name" value="RHOMBOID-LIKE PROTEIN"/>
    <property type="match status" value="1"/>
</dbReference>
<comment type="catalytic activity">
    <reaction evidence="6">
        <text>Cleaves type-1 transmembrane domains using a catalytic dyad composed of serine and histidine that are contributed by different transmembrane domains.</text>
        <dbReference type="EC" id="3.4.21.105"/>
    </reaction>
</comment>
<evidence type="ECO:0000256" key="5">
    <source>
        <dbReference type="ARBA" id="ARBA00023136"/>
    </source>
</evidence>
<feature type="transmembrane region" description="Helical" evidence="6">
    <location>
        <begin position="57"/>
        <end position="76"/>
    </location>
</feature>
<keyword evidence="4 6" id="KW-1133">Transmembrane helix</keyword>
<evidence type="ECO:0000256" key="2">
    <source>
        <dbReference type="ARBA" id="ARBA00009045"/>
    </source>
</evidence>
<keyword evidence="5 6" id="KW-0472">Membrane</keyword>
<reference evidence="9" key="4">
    <citation type="submission" date="2019-03" db="UniProtKB">
        <authorList>
            <consortium name="EnsemblPlants"/>
        </authorList>
    </citation>
    <scope>IDENTIFICATION</scope>
</reference>
<feature type="transmembrane region" description="Helical" evidence="6">
    <location>
        <begin position="199"/>
        <end position="220"/>
    </location>
</feature>
<sequence>LPHEKGRSIVERAAMATSRADVERGGSSSPRKQQQEKGKVPTPLYPQHEGEREWTPWLVPSILVANITVFTIAMYYNNCPAHNAKPGRDGQCVAGFLHRFSFQPLRQNPLLGPSSATLVKMGALVWDKVVHGHQGWRLFSCMWMHAGVLHLVANMLSLLFVGLRLEQQFGYVRIGAIYLISGVGGSVLSSLFIRSAISVGASGALFGLLGAMLAELLSNWTIYTNKVAAVTTLLFVIAVNLVLGILPHVNNFAHIGGFLTGFLLGFVLLMRPHFGWMERYRLPAGSPCTARKYLPYQWALMAAALALAVAGFAIGLAMVFRGANANSSCGWCHYLSCVPTKSWTCAN</sequence>
<name>A0A453J7R8_AEGTS</name>
<feature type="domain" description="Peptidase S54 rhomboid" evidence="8">
    <location>
        <begin position="133"/>
        <end position="270"/>
    </location>
</feature>
<evidence type="ECO:0000256" key="4">
    <source>
        <dbReference type="ARBA" id="ARBA00022989"/>
    </source>
</evidence>
<comment type="subcellular location">
    <subcellularLocation>
        <location evidence="1 6">Membrane</location>
        <topology evidence="1 6">Multi-pass membrane protein</topology>
    </subcellularLocation>
</comment>
<protein>
    <recommendedName>
        <fullName evidence="6">RHOMBOID-like protein</fullName>
        <ecNumber evidence="6">3.4.21.105</ecNumber>
    </recommendedName>
</protein>
<evidence type="ECO:0000256" key="7">
    <source>
        <dbReference type="SAM" id="MobiDB-lite"/>
    </source>
</evidence>
<dbReference type="Gene3D" id="1.20.1540.10">
    <property type="entry name" value="Rhomboid-like"/>
    <property type="match status" value="1"/>
</dbReference>
<evidence type="ECO:0000259" key="8">
    <source>
        <dbReference type="Pfam" id="PF01694"/>
    </source>
</evidence>
<dbReference type="EnsemblPlants" id="AET4Gv20824400.1">
    <property type="protein sequence ID" value="AET4Gv20824400.1"/>
    <property type="gene ID" value="AET4Gv20824400"/>
</dbReference>
<dbReference type="AlphaFoldDB" id="A0A453J7R8"/>
<dbReference type="GO" id="GO:0006508">
    <property type="term" value="P:proteolysis"/>
    <property type="evidence" value="ECO:0007669"/>
    <property type="project" value="UniProtKB-KW"/>
</dbReference>
<dbReference type="Proteomes" id="UP000015105">
    <property type="component" value="Chromosome 4D"/>
</dbReference>
<reference evidence="10" key="2">
    <citation type="journal article" date="2017" name="Nat. Plants">
        <title>The Aegilops tauschii genome reveals multiple impacts of transposons.</title>
        <authorList>
            <person name="Zhao G."/>
            <person name="Zou C."/>
            <person name="Li K."/>
            <person name="Wang K."/>
            <person name="Li T."/>
            <person name="Gao L."/>
            <person name="Zhang X."/>
            <person name="Wang H."/>
            <person name="Yang Z."/>
            <person name="Liu X."/>
            <person name="Jiang W."/>
            <person name="Mao L."/>
            <person name="Kong X."/>
            <person name="Jiao Y."/>
            <person name="Jia J."/>
        </authorList>
    </citation>
    <scope>NUCLEOTIDE SEQUENCE [LARGE SCALE GENOMIC DNA]</scope>
    <source>
        <strain evidence="10">cv. AL8/78</strain>
    </source>
</reference>
<feature type="transmembrane region" description="Helical" evidence="6">
    <location>
        <begin position="298"/>
        <end position="320"/>
    </location>
</feature>
<keyword evidence="10" id="KW-1185">Reference proteome</keyword>
<feature type="transmembrane region" description="Helical" evidence="6">
    <location>
        <begin position="227"/>
        <end position="246"/>
    </location>
</feature>
<dbReference type="Pfam" id="PF01694">
    <property type="entry name" value="Rhomboid"/>
    <property type="match status" value="1"/>
</dbReference>
<evidence type="ECO:0000256" key="1">
    <source>
        <dbReference type="ARBA" id="ARBA00004141"/>
    </source>
</evidence>
<organism evidence="9 10">
    <name type="scientific">Aegilops tauschii subsp. strangulata</name>
    <name type="common">Goatgrass</name>
    <dbReference type="NCBI Taxonomy" id="200361"/>
    <lineage>
        <taxon>Eukaryota</taxon>
        <taxon>Viridiplantae</taxon>
        <taxon>Streptophyta</taxon>
        <taxon>Embryophyta</taxon>
        <taxon>Tracheophyta</taxon>
        <taxon>Spermatophyta</taxon>
        <taxon>Magnoliopsida</taxon>
        <taxon>Liliopsida</taxon>
        <taxon>Poales</taxon>
        <taxon>Poaceae</taxon>
        <taxon>BOP clade</taxon>
        <taxon>Pooideae</taxon>
        <taxon>Triticodae</taxon>
        <taxon>Triticeae</taxon>
        <taxon>Triticinae</taxon>
        <taxon>Aegilops</taxon>
    </lineage>
</organism>
<feature type="region of interest" description="Disordered" evidence="7">
    <location>
        <begin position="1"/>
        <end position="47"/>
    </location>
</feature>
<dbReference type="InterPro" id="IPR035952">
    <property type="entry name" value="Rhomboid-like_sf"/>
</dbReference>
<comment type="function">
    <text evidence="6">Serine protease involved in intramembrane proteolysis.</text>
</comment>
<dbReference type="EC" id="3.4.21.105" evidence="6"/>
<keyword evidence="6" id="KW-0645">Protease</keyword>
<dbReference type="STRING" id="200361.A0A453J7R8"/>
<dbReference type="InterPro" id="IPR002610">
    <property type="entry name" value="Peptidase_S54_rhomboid-like"/>
</dbReference>
<feature type="transmembrane region" description="Helical" evidence="6">
    <location>
        <begin position="142"/>
        <end position="163"/>
    </location>
</feature>
<comment type="similarity">
    <text evidence="2 6">Belongs to the peptidase S54 family.</text>
</comment>
<proteinExistence type="inferred from homology"/>
<dbReference type="InterPro" id="IPR022764">
    <property type="entry name" value="Peptidase_S54_rhomboid_dom"/>
</dbReference>
<dbReference type="GO" id="GO:0016020">
    <property type="term" value="C:membrane"/>
    <property type="evidence" value="ECO:0007669"/>
    <property type="project" value="UniProtKB-SubCell"/>
</dbReference>
<feature type="transmembrane region" description="Helical" evidence="6">
    <location>
        <begin position="175"/>
        <end position="193"/>
    </location>
</feature>
<feature type="compositionally biased region" description="Basic and acidic residues" evidence="7">
    <location>
        <begin position="1"/>
        <end position="10"/>
    </location>
</feature>
<evidence type="ECO:0000256" key="3">
    <source>
        <dbReference type="ARBA" id="ARBA00022692"/>
    </source>
</evidence>
<keyword evidence="6" id="KW-0720">Serine protease</keyword>
<reference evidence="10" key="1">
    <citation type="journal article" date="2014" name="Science">
        <title>Ancient hybridizations among the ancestral genomes of bread wheat.</title>
        <authorList>
            <consortium name="International Wheat Genome Sequencing Consortium,"/>
            <person name="Marcussen T."/>
            <person name="Sandve S.R."/>
            <person name="Heier L."/>
            <person name="Spannagl M."/>
            <person name="Pfeifer M."/>
            <person name="Jakobsen K.S."/>
            <person name="Wulff B.B."/>
            <person name="Steuernagel B."/>
            <person name="Mayer K.F."/>
            <person name="Olsen O.A."/>
        </authorList>
    </citation>
    <scope>NUCLEOTIDE SEQUENCE [LARGE SCALE GENOMIC DNA]</scope>
    <source>
        <strain evidence="10">cv. AL8/78</strain>
    </source>
</reference>
<feature type="transmembrane region" description="Helical" evidence="6">
    <location>
        <begin position="252"/>
        <end position="270"/>
    </location>
</feature>
<accession>A0A453J7R8</accession>
<evidence type="ECO:0000313" key="9">
    <source>
        <dbReference type="EnsemblPlants" id="AET4Gv20824400.1"/>
    </source>
</evidence>
<dbReference type="SUPFAM" id="SSF144091">
    <property type="entry name" value="Rhomboid-like"/>
    <property type="match status" value="1"/>
</dbReference>
<reference evidence="9" key="3">
    <citation type="journal article" date="2017" name="Nature">
        <title>Genome sequence of the progenitor of the wheat D genome Aegilops tauschii.</title>
        <authorList>
            <person name="Luo M.C."/>
            <person name="Gu Y.Q."/>
            <person name="Puiu D."/>
            <person name="Wang H."/>
            <person name="Twardziok S.O."/>
            <person name="Deal K.R."/>
            <person name="Huo N."/>
            <person name="Zhu T."/>
            <person name="Wang L."/>
            <person name="Wang Y."/>
            <person name="McGuire P.E."/>
            <person name="Liu S."/>
            <person name="Long H."/>
            <person name="Ramasamy R.K."/>
            <person name="Rodriguez J.C."/>
            <person name="Van S.L."/>
            <person name="Yuan L."/>
            <person name="Wang Z."/>
            <person name="Xia Z."/>
            <person name="Xiao L."/>
            <person name="Anderson O.D."/>
            <person name="Ouyang S."/>
            <person name="Liang Y."/>
            <person name="Zimin A.V."/>
            <person name="Pertea G."/>
            <person name="Qi P."/>
            <person name="Bennetzen J.L."/>
            <person name="Dai X."/>
            <person name="Dawson M.W."/>
            <person name="Muller H.G."/>
            <person name="Kugler K."/>
            <person name="Rivarola-Duarte L."/>
            <person name="Spannagl M."/>
            <person name="Mayer K.F.X."/>
            <person name="Lu F.H."/>
            <person name="Bevan M.W."/>
            <person name="Leroy P."/>
            <person name="Li P."/>
            <person name="You F.M."/>
            <person name="Sun Q."/>
            <person name="Liu Z."/>
            <person name="Lyons E."/>
            <person name="Wicker T."/>
            <person name="Salzberg S.L."/>
            <person name="Devos K.M."/>
            <person name="Dvorak J."/>
        </authorList>
    </citation>
    <scope>NUCLEOTIDE SEQUENCE [LARGE SCALE GENOMIC DNA]</scope>
    <source>
        <strain evidence="9">cv. AL8/78</strain>
    </source>
</reference>
<dbReference type="PANTHER" id="PTHR22936">
    <property type="entry name" value="RHOMBOID-RELATED"/>
    <property type="match status" value="1"/>
</dbReference>